<keyword evidence="4 9" id="KW-0863">Zinc-finger</keyword>
<evidence type="ECO:0000313" key="13">
    <source>
        <dbReference type="Proteomes" id="UP000054270"/>
    </source>
</evidence>
<proteinExistence type="inferred from homology"/>
<reference evidence="13" key="1">
    <citation type="submission" date="2014-04" db="EMBL/GenBank/DDBJ databases">
        <title>Evolutionary Origins and Diversification of the Mycorrhizal Mutualists.</title>
        <authorList>
            <consortium name="DOE Joint Genome Institute"/>
            <consortium name="Mycorrhizal Genomics Consortium"/>
            <person name="Kohler A."/>
            <person name="Kuo A."/>
            <person name="Nagy L.G."/>
            <person name="Floudas D."/>
            <person name="Copeland A."/>
            <person name="Barry K.W."/>
            <person name="Cichocki N."/>
            <person name="Veneault-Fourrey C."/>
            <person name="LaButti K."/>
            <person name="Lindquist E.A."/>
            <person name="Lipzen A."/>
            <person name="Lundell T."/>
            <person name="Morin E."/>
            <person name="Murat C."/>
            <person name="Riley R."/>
            <person name="Ohm R."/>
            <person name="Sun H."/>
            <person name="Tunlid A."/>
            <person name="Henrissat B."/>
            <person name="Grigoriev I.V."/>
            <person name="Hibbett D.S."/>
            <person name="Martin F."/>
        </authorList>
    </citation>
    <scope>NUCLEOTIDE SEQUENCE [LARGE SCALE GENOMIC DNA]</scope>
    <source>
        <strain evidence="13">FD-334 SS-4</strain>
    </source>
</reference>
<evidence type="ECO:0000259" key="11">
    <source>
        <dbReference type="PROSITE" id="PS51867"/>
    </source>
</evidence>
<comment type="similarity">
    <text evidence="6">Belongs to the RMD5/GID2 family.</text>
</comment>
<dbReference type="GO" id="GO:0005737">
    <property type="term" value="C:cytoplasm"/>
    <property type="evidence" value="ECO:0007669"/>
    <property type="project" value="UniProtKB-SubCell"/>
</dbReference>
<dbReference type="Pfam" id="PF13445">
    <property type="entry name" value="zf-RING_UBOX"/>
    <property type="match status" value="1"/>
</dbReference>
<dbReference type="GO" id="GO:0043161">
    <property type="term" value="P:proteasome-mediated ubiquitin-dependent protein catabolic process"/>
    <property type="evidence" value="ECO:0007669"/>
    <property type="project" value="InterPro"/>
</dbReference>
<evidence type="ECO:0000256" key="6">
    <source>
        <dbReference type="ARBA" id="ARBA00061136"/>
    </source>
</evidence>
<dbReference type="InterPro" id="IPR006595">
    <property type="entry name" value="CTLH_C"/>
</dbReference>
<dbReference type="PROSITE" id="PS50897">
    <property type="entry name" value="CTLH"/>
    <property type="match status" value="1"/>
</dbReference>
<dbReference type="Proteomes" id="UP000054270">
    <property type="component" value="Unassembled WGS sequence"/>
</dbReference>
<dbReference type="InterPro" id="IPR027370">
    <property type="entry name" value="Znf-RING_euk"/>
</dbReference>
<feature type="domain" description="RING-Gid-type" evidence="11">
    <location>
        <begin position="328"/>
        <end position="370"/>
    </location>
</feature>
<dbReference type="InterPro" id="IPR024964">
    <property type="entry name" value="CTLH/CRA"/>
</dbReference>
<dbReference type="SUPFAM" id="SSF57850">
    <property type="entry name" value="RING/U-box"/>
    <property type="match status" value="1"/>
</dbReference>
<dbReference type="GO" id="GO:0061630">
    <property type="term" value="F:ubiquitin protein ligase activity"/>
    <property type="evidence" value="ECO:0007669"/>
    <property type="project" value="InterPro"/>
</dbReference>
<dbReference type="PROSITE" id="PS51867">
    <property type="entry name" value="ZF_RING_GID"/>
    <property type="match status" value="1"/>
</dbReference>
<evidence type="ECO:0000259" key="10">
    <source>
        <dbReference type="PROSITE" id="PS50897"/>
    </source>
</evidence>
<dbReference type="STRING" id="945553.A0A0D2PJU8"/>
<dbReference type="Pfam" id="PF10607">
    <property type="entry name" value="CTLH"/>
    <property type="match status" value="1"/>
</dbReference>
<dbReference type="OMA" id="LIRECKM"/>
<protein>
    <recommendedName>
        <fullName evidence="8">GID complex catalytic subunit 2</fullName>
    </recommendedName>
    <alternativeName>
        <fullName evidence="7">Glucose-induced degradation protein 2</fullName>
    </alternativeName>
</protein>
<evidence type="ECO:0000256" key="2">
    <source>
        <dbReference type="ARBA" id="ARBA00022490"/>
    </source>
</evidence>
<evidence type="ECO:0000256" key="4">
    <source>
        <dbReference type="ARBA" id="ARBA00022771"/>
    </source>
</evidence>
<dbReference type="CDD" id="cd16652">
    <property type="entry name" value="dRING_Rmd5p-like"/>
    <property type="match status" value="1"/>
</dbReference>
<dbReference type="FunFam" id="3.30.40.10:FF:000143">
    <property type="entry name" value="Regulator of gluconeogenesis Rmd5"/>
    <property type="match status" value="1"/>
</dbReference>
<comment type="subcellular location">
    <subcellularLocation>
        <location evidence="1">Cytoplasm</location>
    </subcellularLocation>
</comment>
<gene>
    <name evidence="12" type="ORF">HYPSUDRAFT_43314</name>
</gene>
<keyword evidence="13" id="KW-1185">Reference proteome</keyword>
<keyword evidence="5" id="KW-0862">Zinc</keyword>
<dbReference type="SMART" id="SM00668">
    <property type="entry name" value="CTLH"/>
    <property type="match status" value="1"/>
</dbReference>
<sequence length="384" mass="43845">MDPLLKELTKLEKLTATSAKSPSIVQSLDSLLHLLHQAREKFVRGECSEEDIRQLVQMTENKKRDIDERQKEVYSVLSRLGKALDKRFTTPLPTYSDLFSLPSSVTALERTIALHLLRTGQFEVAETFLNESEIKISDEQRNQFVDLHQILKALRNQDITPALRWARNNEKFLQSRNSPLEFYLHRSQYIRLLLSSHPPDPLPAISYANENLRPFYKEHEAEFRRLMTCVAFIPLPRLQNSIYKDLALPTLHFDLEPLFAKEYCASLGMSRQVPLRVVGDIGGGGALARIEKGRKVLGDRKGEWSQIDELPIEIPLTSENRYHSIFACLVSREQSTELNPPMMMACGHVISKDSLQKLNKSGGRSKCPYCPIETLVGSALRIYL</sequence>
<evidence type="ECO:0000256" key="7">
    <source>
        <dbReference type="ARBA" id="ARBA00075398"/>
    </source>
</evidence>
<dbReference type="InterPro" id="IPR044063">
    <property type="entry name" value="ZF_RING_GID"/>
</dbReference>
<name>A0A0D2PJU8_HYPSF</name>
<dbReference type="EMBL" id="KN817569">
    <property type="protein sequence ID" value="KJA20200.1"/>
    <property type="molecule type" value="Genomic_DNA"/>
</dbReference>
<dbReference type="AlphaFoldDB" id="A0A0D2PJU8"/>
<organism evidence="12 13">
    <name type="scientific">Hypholoma sublateritium (strain FD-334 SS-4)</name>
    <dbReference type="NCBI Taxonomy" id="945553"/>
    <lineage>
        <taxon>Eukaryota</taxon>
        <taxon>Fungi</taxon>
        <taxon>Dikarya</taxon>
        <taxon>Basidiomycota</taxon>
        <taxon>Agaricomycotina</taxon>
        <taxon>Agaricomycetes</taxon>
        <taxon>Agaricomycetidae</taxon>
        <taxon>Agaricales</taxon>
        <taxon>Agaricineae</taxon>
        <taxon>Strophariaceae</taxon>
        <taxon>Hypholoma</taxon>
    </lineage>
</organism>
<keyword evidence="2" id="KW-0963">Cytoplasm</keyword>
<dbReference type="GO" id="GO:0005634">
    <property type="term" value="C:nucleus"/>
    <property type="evidence" value="ECO:0007669"/>
    <property type="project" value="TreeGrafter"/>
</dbReference>
<dbReference type="GO" id="GO:0034657">
    <property type="term" value="C:GID complex"/>
    <property type="evidence" value="ECO:0007669"/>
    <property type="project" value="TreeGrafter"/>
</dbReference>
<evidence type="ECO:0000256" key="9">
    <source>
        <dbReference type="PROSITE-ProRule" id="PRU01215"/>
    </source>
</evidence>
<evidence type="ECO:0000256" key="1">
    <source>
        <dbReference type="ARBA" id="ARBA00004496"/>
    </source>
</evidence>
<evidence type="ECO:0000313" key="12">
    <source>
        <dbReference type="EMBL" id="KJA20200.1"/>
    </source>
</evidence>
<dbReference type="GO" id="GO:0008270">
    <property type="term" value="F:zinc ion binding"/>
    <property type="evidence" value="ECO:0007669"/>
    <property type="project" value="UniProtKB-KW"/>
</dbReference>
<feature type="domain" description="CTLH" evidence="10">
    <location>
        <begin position="143"/>
        <end position="200"/>
    </location>
</feature>
<evidence type="ECO:0000256" key="3">
    <source>
        <dbReference type="ARBA" id="ARBA00022723"/>
    </source>
</evidence>
<evidence type="ECO:0000256" key="8">
    <source>
        <dbReference type="ARBA" id="ARBA00080744"/>
    </source>
</evidence>
<evidence type="ECO:0000256" key="5">
    <source>
        <dbReference type="ARBA" id="ARBA00022833"/>
    </source>
</evidence>
<dbReference type="InterPro" id="IPR045098">
    <property type="entry name" value="Fyv10_fam"/>
</dbReference>
<accession>A0A0D2PJU8</accession>
<dbReference type="PANTHER" id="PTHR12170:SF3">
    <property type="entry name" value="GH10162P"/>
    <property type="match status" value="1"/>
</dbReference>
<dbReference type="PANTHER" id="PTHR12170">
    <property type="entry name" value="MACROPHAGE ERYTHROBLAST ATTACHER-RELATED"/>
    <property type="match status" value="1"/>
</dbReference>
<dbReference type="OrthoDB" id="1933281at2759"/>
<keyword evidence="3" id="KW-0479">Metal-binding</keyword>
<feature type="zinc finger region" description="RING-Gid-type" evidence="9">
    <location>
        <begin position="328"/>
        <end position="370"/>
    </location>
</feature>
<dbReference type="InterPro" id="IPR037683">
    <property type="entry name" value="Rmd5_dRing"/>
</dbReference>